<feature type="domain" description="G-protein coupled receptors family 1 profile" evidence="10">
    <location>
        <begin position="42"/>
        <end position="289"/>
    </location>
</feature>
<evidence type="ECO:0000256" key="6">
    <source>
        <dbReference type="ARBA" id="ARBA00022989"/>
    </source>
</evidence>
<keyword evidence="4 9" id="KW-0812">Transmembrane</keyword>
<dbReference type="GO" id="GO:0005886">
    <property type="term" value="C:plasma membrane"/>
    <property type="evidence" value="ECO:0007669"/>
    <property type="project" value="UniProtKB-SubCell"/>
</dbReference>
<dbReference type="KEGG" id="emc:129339793"/>
<evidence type="ECO:0000256" key="5">
    <source>
        <dbReference type="ARBA" id="ARBA00022725"/>
    </source>
</evidence>
<keyword evidence="11" id="KW-1185">Reference proteome</keyword>
<dbReference type="SUPFAM" id="SSF81321">
    <property type="entry name" value="Family A G protein-coupled receptor-like"/>
    <property type="match status" value="1"/>
</dbReference>
<dbReference type="GeneID" id="129339793"/>
<keyword evidence="3" id="KW-0716">Sensory transduction</keyword>
<dbReference type="FunFam" id="1.20.1070.10:FF:000001">
    <property type="entry name" value="Olfactory receptor"/>
    <property type="match status" value="1"/>
</dbReference>
<dbReference type="PANTHER" id="PTHR26453">
    <property type="entry name" value="OLFACTORY RECEPTOR"/>
    <property type="match status" value="1"/>
</dbReference>
<protein>
    <submittedName>
        <fullName evidence="12">Olfactory receptor 10G6-like</fullName>
    </submittedName>
</protein>
<dbReference type="Proteomes" id="UP001190640">
    <property type="component" value="Chromosome 12"/>
</dbReference>
<feature type="transmembrane region" description="Helical" evidence="9">
    <location>
        <begin position="139"/>
        <end position="159"/>
    </location>
</feature>
<feature type="transmembrane region" description="Helical" evidence="9">
    <location>
        <begin position="26"/>
        <end position="49"/>
    </location>
</feature>
<feature type="transmembrane region" description="Helical" evidence="9">
    <location>
        <begin position="239"/>
        <end position="261"/>
    </location>
</feature>
<keyword evidence="6 9" id="KW-1133">Transmembrane helix</keyword>
<feature type="transmembrane region" description="Helical" evidence="9">
    <location>
        <begin position="61"/>
        <end position="87"/>
    </location>
</feature>
<dbReference type="Gene3D" id="1.20.1070.10">
    <property type="entry name" value="Rhodopsin 7-helix transmembrane proteins"/>
    <property type="match status" value="1"/>
</dbReference>
<sequence length="313" mass="35828">MECENTTSVLKNFELLGFMYPKKLKFLLLFFFFLMYILTLSGNTLILLVVALESHLHKPMYWFLCHLSVMDMMVSSVVVPKLIMWLIKGNGLITYAGCVSQLFLFHFLGCTECFLYTVMAFDRFMAICKPLHYRTFMNYRVCFCLAIGTWFGGSLHSVIQTSLTFRLPYGRGIQVSFIFCDIPAVLKLACADTSLNVMVTLVDIGFVAMTCFLLILTSYVYIVSAILRIPTSKGRHRAFSTCTAHVTLVVIYYVPVVYNYLRPASQDSLDGVLAMFYTAVTPFLNPLIYTLRNKEMKDGLWKLCHRKPQWCIG</sequence>
<name>A0AA97K6X8_EUBMA</name>
<feature type="transmembrane region" description="Helical" evidence="9">
    <location>
        <begin position="273"/>
        <end position="291"/>
    </location>
</feature>
<evidence type="ECO:0000256" key="1">
    <source>
        <dbReference type="ARBA" id="ARBA00004651"/>
    </source>
</evidence>
<dbReference type="InterPro" id="IPR000725">
    <property type="entry name" value="Olfact_rcpt"/>
</dbReference>
<evidence type="ECO:0000256" key="4">
    <source>
        <dbReference type="ARBA" id="ARBA00022692"/>
    </source>
</evidence>
<dbReference type="AlphaFoldDB" id="A0AA97K6X8"/>
<accession>A0AA97K6X8</accession>
<keyword evidence="7 9" id="KW-0472">Membrane</keyword>
<evidence type="ECO:0000259" key="10">
    <source>
        <dbReference type="PROSITE" id="PS50262"/>
    </source>
</evidence>
<dbReference type="PROSITE" id="PS50262">
    <property type="entry name" value="G_PROTEIN_RECEP_F1_2"/>
    <property type="match status" value="1"/>
</dbReference>
<evidence type="ECO:0000313" key="11">
    <source>
        <dbReference type="Proteomes" id="UP001190640"/>
    </source>
</evidence>
<evidence type="ECO:0000256" key="7">
    <source>
        <dbReference type="ARBA" id="ARBA00023136"/>
    </source>
</evidence>
<dbReference type="Pfam" id="PF13853">
    <property type="entry name" value="7tm_4"/>
    <property type="match status" value="1"/>
</dbReference>
<evidence type="ECO:0000256" key="3">
    <source>
        <dbReference type="ARBA" id="ARBA00022606"/>
    </source>
</evidence>
<organism evidence="11 12">
    <name type="scientific">Eublepharis macularius</name>
    <name type="common">Leopard gecko</name>
    <name type="synonym">Cyrtodactylus macularius</name>
    <dbReference type="NCBI Taxonomy" id="481883"/>
    <lineage>
        <taxon>Eukaryota</taxon>
        <taxon>Metazoa</taxon>
        <taxon>Chordata</taxon>
        <taxon>Craniata</taxon>
        <taxon>Vertebrata</taxon>
        <taxon>Euteleostomi</taxon>
        <taxon>Lepidosauria</taxon>
        <taxon>Squamata</taxon>
        <taxon>Bifurcata</taxon>
        <taxon>Gekkota</taxon>
        <taxon>Eublepharidae</taxon>
        <taxon>Eublepharinae</taxon>
        <taxon>Eublepharis</taxon>
    </lineage>
</organism>
<feature type="transmembrane region" description="Helical" evidence="9">
    <location>
        <begin position="93"/>
        <end position="118"/>
    </location>
</feature>
<keyword evidence="5" id="KW-0552">Olfaction</keyword>
<keyword evidence="2" id="KW-1003">Cell membrane</keyword>
<evidence type="ECO:0000256" key="9">
    <source>
        <dbReference type="SAM" id="Phobius"/>
    </source>
</evidence>
<feature type="transmembrane region" description="Helical" evidence="9">
    <location>
        <begin position="204"/>
        <end position="227"/>
    </location>
</feature>
<reference evidence="12" key="1">
    <citation type="submission" date="2025-08" db="UniProtKB">
        <authorList>
            <consortium name="RefSeq"/>
        </authorList>
    </citation>
    <scope>IDENTIFICATION</scope>
    <source>
        <tissue evidence="12">Blood</tissue>
    </source>
</reference>
<dbReference type="PRINTS" id="PR00237">
    <property type="entry name" value="GPCRRHODOPSN"/>
</dbReference>
<dbReference type="RefSeq" id="XP_054850347.1">
    <property type="nucleotide sequence ID" value="XM_054994372.1"/>
</dbReference>
<dbReference type="GO" id="GO:0004984">
    <property type="term" value="F:olfactory receptor activity"/>
    <property type="evidence" value="ECO:0007669"/>
    <property type="project" value="InterPro"/>
</dbReference>
<evidence type="ECO:0000313" key="12">
    <source>
        <dbReference type="RefSeq" id="XP_054850347.1"/>
    </source>
</evidence>
<evidence type="ECO:0000256" key="8">
    <source>
        <dbReference type="ARBA" id="ARBA00023224"/>
    </source>
</evidence>
<evidence type="ECO:0000256" key="2">
    <source>
        <dbReference type="ARBA" id="ARBA00022475"/>
    </source>
</evidence>
<dbReference type="GO" id="GO:0004930">
    <property type="term" value="F:G protein-coupled receptor activity"/>
    <property type="evidence" value="ECO:0007669"/>
    <property type="project" value="InterPro"/>
</dbReference>
<dbReference type="InterPro" id="IPR017452">
    <property type="entry name" value="GPCR_Rhodpsn_7TM"/>
</dbReference>
<gene>
    <name evidence="12" type="primary">LOC129339793</name>
</gene>
<comment type="subcellular location">
    <subcellularLocation>
        <location evidence="1">Cell membrane</location>
        <topology evidence="1">Multi-pass membrane protein</topology>
    </subcellularLocation>
</comment>
<proteinExistence type="predicted"/>
<dbReference type="PRINTS" id="PR00245">
    <property type="entry name" value="OLFACTORYR"/>
</dbReference>
<keyword evidence="8" id="KW-0807">Transducer</keyword>
<dbReference type="InterPro" id="IPR000276">
    <property type="entry name" value="GPCR_Rhodpsn"/>
</dbReference>